<dbReference type="Proteomes" id="UP000593571">
    <property type="component" value="Unassembled WGS sequence"/>
</dbReference>
<dbReference type="EMBL" id="JACASE010000005">
    <property type="protein sequence ID" value="KAF6466087.1"/>
    <property type="molecule type" value="Genomic_DNA"/>
</dbReference>
<keyword evidence="2" id="KW-1185">Reference proteome</keyword>
<reference evidence="1 2" key="1">
    <citation type="journal article" date="2020" name="Nature">
        <title>Six reference-quality genomes reveal evolution of bat adaptations.</title>
        <authorList>
            <person name="Jebb D."/>
            <person name="Huang Z."/>
            <person name="Pippel M."/>
            <person name="Hughes G.M."/>
            <person name="Lavrichenko K."/>
            <person name="Devanna P."/>
            <person name="Winkler S."/>
            <person name="Jermiin L.S."/>
            <person name="Skirmuntt E.C."/>
            <person name="Katzourakis A."/>
            <person name="Burkitt-Gray L."/>
            <person name="Ray D.A."/>
            <person name="Sullivan K.A.M."/>
            <person name="Roscito J.G."/>
            <person name="Kirilenko B.M."/>
            <person name="Davalos L.M."/>
            <person name="Corthals A.P."/>
            <person name="Power M.L."/>
            <person name="Jones G."/>
            <person name="Ransome R.D."/>
            <person name="Dechmann D.K.N."/>
            <person name="Locatelli A.G."/>
            <person name="Puechmaille S.J."/>
            <person name="Fedrigo O."/>
            <person name="Jarvis E.D."/>
            <person name="Hiller M."/>
            <person name="Vernes S.C."/>
            <person name="Myers E.W."/>
            <person name="Teeling E.C."/>
        </authorList>
    </citation>
    <scope>NUCLEOTIDE SEQUENCE [LARGE SCALE GENOMIC DNA]</scope>
    <source>
        <strain evidence="1">MRouAeg1</strain>
        <tissue evidence="1">Muscle</tissue>
    </source>
</reference>
<accession>A0A7J8H1L7</accession>
<evidence type="ECO:0000313" key="1">
    <source>
        <dbReference type="EMBL" id="KAF6466087.1"/>
    </source>
</evidence>
<sequence length="165" mass="18893">MGGLGTLGLKEHYARRELPVRMFWNTSRTWIPIFEKCGSEHQMLLQIRSTEIRETRLGELEKNARAVGNCDLALDSSKDTASLVGRQRLYIAAQQWWHTASLYLVLLEVWGAPHHERKEGDRGQEPGRPLCEEVGTQRRTKACQVQPGFRLRTSGRAVPARRLCR</sequence>
<comment type="caution">
    <text evidence="1">The sequence shown here is derived from an EMBL/GenBank/DDBJ whole genome shotgun (WGS) entry which is preliminary data.</text>
</comment>
<name>A0A7J8H1L7_ROUAE</name>
<proteinExistence type="predicted"/>
<evidence type="ECO:0000313" key="2">
    <source>
        <dbReference type="Proteomes" id="UP000593571"/>
    </source>
</evidence>
<organism evidence="1 2">
    <name type="scientific">Rousettus aegyptiacus</name>
    <name type="common">Egyptian fruit bat</name>
    <name type="synonym">Pteropus aegyptiacus</name>
    <dbReference type="NCBI Taxonomy" id="9407"/>
    <lineage>
        <taxon>Eukaryota</taxon>
        <taxon>Metazoa</taxon>
        <taxon>Chordata</taxon>
        <taxon>Craniata</taxon>
        <taxon>Vertebrata</taxon>
        <taxon>Euteleostomi</taxon>
        <taxon>Mammalia</taxon>
        <taxon>Eutheria</taxon>
        <taxon>Laurasiatheria</taxon>
        <taxon>Chiroptera</taxon>
        <taxon>Yinpterochiroptera</taxon>
        <taxon>Pteropodoidea</taxon>
        <taxon>Pteropodidae</taxon>
        <taxon>Rousettinae</taxon>
        <taxon>Rousettus</taxon>
    </lineage>
</organism>
<protein>
    <submittedName>
        <fullName evidence="1">Uncharacterized protein</fullName>
    </submittedName>
</protein>
<dbReference type="AlphaFoldDB" id="A0A7J8H1L7"/>
<gene>
    <name evidence="1" type="ORF">HJG63_011392</name>
</gene>